<proteinExistence type="predicted"/>
<dbReference type="RefSeq" id="WP_160289202.1">
    <property type="nucleotide sequence ID" value="NZ_AYSO01000015.1"/>
</dbReference>
<name>A0A0C1R0Q3_9CLOT</name>
<dbReference type="EMBL" id="AYSO01000015">
    <property type="protein sequence ID" value="KIE46952.1"/>
    <property type="molecule type" value="Genomic_DNA"/>
</dbReference>
<keyword evidence="2" id="KW-1185">Reference proteome</keyword>
<reference evidence="1 2" key="1">
    <citation type="journal article" date="2015" name="Infect. Genet. Evol.">
        <title>Genomic sequences of six botulinum neurotoxin-producing strains representing three clostridial species illustrate the mobility and diversity of botulinum neurotoxin genes.</title>
        <authorList>
            <person name="Smith T.J."/>
            <person name="Hill K.K."/>
            <person name="Xie G."/>
            <person name="Foley B.T."/>
            <person name="Williamson C.H."/>
            <person name="Foster J.T."/>
            <person name="Johnson S.L."/>
            <person name="Chertkov O."/>
            <person name="Teshima H."/>
            <person name="Gibbons H.S."/>
            <person name="Johnsky L.A."/>
            <person name="Karavis M.A."/>
            <person name="Smith L.A."/>
        </authorList>
    </citation>
    <scope>NUCLEOTIDE SEQUENCE [LARGE SCALE GENOMIC DNA]</scope>
    <source>
        <strain evidence="1 2">CDC 2741</strain>
    </source>
</reference>
<sequence length="50" mass="5588">MSLKCTADIDEKDCCCQKACCEECGYEDCNEGCVIFETIGSCRKCDFCIK</sequence>
<comment type="caution">
    <text evidence="1">The sequence shown here is derived from an EMBL/GenBank/DDBJ whole genome shotgun (WGS) entry which is preliminary data.</text>
</comment>
<protein>
    <submittedName>
        <fullName evidence="1">Uncharacterized protein</fullName>
    </submittedName>
</protein>
<gene>
    <name evidence="1" type="ORF">U732_1103</name>
</gene>
<evidence type="ECO:0000313" key="1">
    <source>
        <dbReference type="EMBL" id="KIE46952.1"/>
    </source>
</evidence>
<dbReference type="AlphaFoldDB" id="A0A0C1R0Q3"/>
<evidence type="ECO:0000313" key="2">
    <source>
        <dbReference type="Proteomes" id="UP000031366"/>
    </source>
</evidence>
<organism evidence="1 2">
    <name type="scientific">Clostridium argentinense CDC 2741</name>
    <dbReference type="NCBI Taxonomy" id="1418104"/>
    <lineage>
        <taxon>Bacteria</taxon>
        <taxon>Bacillati</taxon>
        <taxon>Bacillota</taxon>
        <taxon>Clostridia</taxon>
        <taxon>Eubacteriales</taxon>
        <taxon>Clostridiaceae</taxon>
        <taxon>Clostridium</taxon>
    </lineage>
</organism>
<dbReference type="Proteomes" id="UP000031366">
    <property type="component" value="Unassembled WGS sequence"/>
</dbReference>
<accession>A0A0C1R0Q3</accession>